<dbReference type="EMBL" id="CM015724">
    <property type="protein sequence ID" value="KAF3698091.1"/>
    <property type="molecule type" value="Genomic_DNA"/>
</dbReference>
<evidence type="ECO:0000256" key="5">
    <source>
        <dbReference type="ARBA" id="ARBA00023136"/>
    </source>
</evidence>
<dbReference type="Pfam" id="PF22705">
    <property type="entry name" value="C2-set_3"/>
    <property type="match status" value="1"/>
</dbReference>
<accession>A0A6G1Q645</accession>
<comment type="similarity">
    <text evidence="9">Belongs to the SKINT family.</text>
</comment>
<dbReference type="InterPro" id="IPR013106">
    <property type="entry name" value="Ig_V-set"/>
</dbReference>
<feature type="transmembrane region" description="Helical" evidence="10">
    <location>
        <begin position="264"/>
        <end position="281"/>
    </location>
</feature>
<feature type="domain" description="Ig-like" evidence="11">
    <location>
        <begin position="146"/>
        <end position="250"/>
    </location>
</feature>
<dbReference type="GO" id="GO:0042110">
    <property type="term" value="P:T cell activation"/>
    <property type="evidence" value="ECO:0007669"/>
    <property type="project" value="UniProtKB-ARBA"/>
</dbReference>
<dbReference type="GO" id="GO:0001817">
    <property type="term" value="P:regulation of cytokine production"/>
    <property type="evidence" value="ECO:0007669"/>
    <property type="project" value="TreeGrafter"/>
</dbReference>
<dbReference type="SMART" id="SM00406">
    <property type="entry name" value="IGv"/>
    <property type="match status" value="1"/>
</dbReference>
<evidence type="ECO:0000256" key="2">
    <source>
        <dbReference type="ARBA" id="ARBA00022692"/>
    </source>
</evidence>
<dbReference type="PANTHER" id="PTHR24100:SF151">
    <property type="entry name" value="ICOS LIGAND"/>
    <property type="match status" value="1"/>
</dbReference>
<evidence type="ECO:0000256" key="1">
    <source>
        <dbReference type="ARBA" id="ARBA00004370"/>
    </source>
</evidence>
<dbReference type="InterPro" id="IPR036179">
    <property type="entry name" value="Ig-like_dom_sf"/>
</dbReference>
<evidence type="ECO:0000256" key="6">
    <source>
        <dbReference type="ARBA" id="ARBA00023157"/>
    </source>
</evidence>
<keyword evidence="4 10" id="KW-1133">Transmembrane helix</keyword>
<reference evidence="13" key="2">
    <citation type="submission" date="2019-02" db="EMBL/GenBank/DDBJ databases">
        <title>Opniocepnalus argus Var Kimnra genome.</title>
        <authorList>
            <person name="Zhou C."/>
            <person name="Xiao S."/>
        </authorList>
    </citation>
    <scope>NUCLEOTIDE SEQUENCE [LARGE SCALE GENOMIC DNA]</scope>
</reference>
<sequence length="284" mass="32169">MKLRKQGPTEVRDQYCFSFENCRMPRQKNDMLIKCGLTLLFIFCRDQSQACPSQIKVAVLGETVVLPCHLETPVDATDLVVEWARPDLSPGFVYVWKNNEENPTFKQTSYTGRTSLFVEKLKHGEVSLKLSKVTLSDEGLYRCRLPTVGQESFVRLIVGSVSDPVIDVAPKNSEELLLQCKSEGWYPEPEVLWLDGGGNVLSAGRTETVRGPDDLYTVSSRVTVDKRHGHRFTCRVQQNIINQTRETNIYIYYSTTDSPNATSLIFRALAFGSVCIVIFVWKWG</sequence>
<gene>
    <name evidence="12" type="ORF">EXN66_Car013772</name>
</gene>
<dbReference type="Proteomes" id="UP000503349">
    <property type="component" value="Chromosome 13"/>
</dbReference>
<dbReference type="PROSITE" id="PS50835">
    <property type="entry name" value="IG_LIKE"/>
    <property type="match status" value="2"/>
</dbReference>
<keyword evidence="13" id="KW-1185">Reference proteome</keyword>
<dbReference type="AlphaFoldDB" id="A0A6G1Q645"/>
<evidence type="ECO:0000313" key="12">
    <source>
        <dbReference type="EMBL" id="KAF3698091.1"/>
    </source>
</evidence>
<evidence type="ECO:0000256" key="7">
    <source>
        <dbReference type="ARBA" id="ARBA00023180"/>
    </source>
</evidence>
<dbReference type="Gene3D" id="2.60.40.10">
    <property type="entry name" value="Immunoglobulins"/>
    <property type="match status" value="2"/>
</dbReference>
<keyword evidence="8" id="KW-0393">Immunoglobulin domain</keyword>
<dbReference type="InterPro" id="IPR053896">
    <property type="entry name" value="BTN3A2-like_Ig-C"/>
</dbReference>
<dbReference type="PANTHER" id="PTHR24100">
    <property type="entry name" value="BUTYROPHILIN"/>
    <property type="match status" value="1"/>
</dbReference>
<dbReference type="GO" id="GO:0005102">
    <property type="term" value="F:signaling receptor binding"/>
    <property type="evidence" value="ECO:0007669"/>
    <property type="project" value="TreeGrafter"/>
</dbReference>
<dbReference type="GO" id="GO:0050863">
    <property type="term" value="P:regulation of T cell activation"/>
    <property type="evidence" value="ECO:0007669"/>
    <property type="project" value="UniProtKB-ARBA"/>
</dbReference>
<dbReference type="SMART" id="SM00409">
    <property type="entry name" value="IG"/>
    <property type="match status" value="1"/>
</dbReference>
<protein>
    <submittedName>
        <fullName evidence="12">Butyrophilin subfamily 2 member A2</fullName>
    </submittedName>
</protein>
<dbReference type="GO" id="GO:1903037">
    <property type="term" value="P:regulation of leukocyte cell-cell adhesion"/>
    <property type="evidence" value="ECO:0007669"/>
    <property type="project" value="UniProtKB-ARBA"/>
</dbReference>
<dbReference type="InterPro" id="IPR013783">
    <property type="entry name" value="Ig-like_fold"/>
</dbReference>
<proteinExistence type="inferred from homology"/>
<evidence type="ECO:0000313" key="13">
    <source>
        <dbReference type="Proteomes" id="UP000503349"/>
    </source>
</evidence>
<dbReference type="FunFam" id="2.60.40.10:FF:000088">
    <property type="entry name" value="Butyrophilin subfamily 1 member A1"/>
    <property type="match status" value="1"/>
</dbReference>
<evidence type="ECO:0000256" key="4">
    <source>
        <dbReference type="ARBA" id="ARBA00022989"/>
    </source>
</evidence>
<keyword evidence="2 10" id="KW-0812">Transmembrane</keyword>
<dbReference type="Pfam" id="PF07686">
    <property type="entry name" value="V-set"/>
    <property type="match status" value="1"/>
</dbReference>
<organism evidence="12 13">
    <name type="scientific">Channa argus</name>
    <name type="common">Northern snakehead</name>
    <name type="synonym">Ophicephalus argus</name>
    <dbReference type="NCBI Taxonomy" id="215402"/>
    <lineage>
        <taxon>Eukaryota</taxon>
        <taxon>Metazoa</taxon>
        <taxon>Chordata</taxon>
        <taxon>Craniata</taxon>
        <taxon>Vertebrata</taxon>
        <taxon>Euteleostomi</taxon>
        <taxon>Actinopterygii</taxon>
        <taxon>Neopterygii</taxon>
        <taxon>Teleostei</taxon>
        <taxon>Neoteleostei</taxon>
        <taxon>Acanthomorphata</taxon>
        <taxon>Anabantaria</taxon>
        <taxon>Anabantiformes</taxon>
        <taxon>Channoidei</taxon>
        <taxon>Channidae</taxon>
        <taxon>Channa</taxon>
    </lineage>
</organism>
<dbReference type="InterPro" id="IPR050504">
    <property type="entry name" value="IgSF_BTN/MOG"/>
</dbReference>
<keyword evidence="6" id="KW-1015">Disulfide bond</keyword>
<evidence type="ECO:0000256" key="8">
    <source>
        <dbReference type="ARBA" id="ARBA00023319"/>
    </source>
</evidence>
<dbReference type="InterPro" id="IPR007110">
    <property type="entry name" value="Ig-like_dom"/>
</dbReference>
<keyword evidence="5 10" id="KW-0472">Membrane</keyword>
<dbReference type="InterPro" id="IPR003599">
    <property type="entry name" value="Ig_sub"/>
</dbReference>
<comment type="subcellular location">
    <subcellularLocation>
        <location evidence="1">Membrane</location>
    </subcellularLocation>
</comment>
<evidence type="ECO:0000259" key="11">
    <source>
        <dbReference type="PROSITE" id="PS50835"/>
    </source>
</evidence>
<dbReference type="GO" id="GO:0050852">
    <property type="term" value="P:T cell receptor signaling pathway"/>
    <property type="evidence" value="ECO:0007669"/>
    <property type="project" value="TreeGrafter"/>
</dbReference>
<dbReference type="FunFam" id="2.60.40.10:FF:000142">
    <property type="entry name" value="V-set domain-containing T-cell activation inhibitor 1"/>
    <property type="match status" value="1"/>
</dbReference>
<reference evidence="12 13" key="1">
    <citation type="submission" date="2019-02" db="EMBL/GenBank/DDBJ databases">
        <title>Opniocepnalus argus genome.</title>
        <authorList>
            <person name="Zhou C."/>
            <person name="Xiao S."/>
        </authorList>
    </citation>
    <scope>NUCLEOTIDE SEQUENCE [LARGE SCALE GENOMIC DNA]</scope>
    <source>
        <strain evidence="12">OARG1902GOOAL</strain>
        <tissue evidence="12">Muscle</tissue>
    </source>
</reference>
<evidence type="ECO:0000256" key="3">
    <source>
        <dbReference type="ARBA" id="ARBA00022729"/>
    </source>
</evidence>
<evidence type="ECO:0000256" key="10">
    <source>
        <dbReference type="SAM" id="Phobius"/>
    </source>
</evidence>
<feature type="domain" description="Ig-like" evidence="11">
    <location>
        <begin position="61"/>
        <end position="145"/>
    </location>
</feature>
<keyword evidence="7" id="KW-0325">Glycoprotein</keyword>
<evidence type="ECO:0000256" key="9">
    <source>
        <dbReference type="ARBA" id="ARBA00038221"/>
    </source>
</evidence>
<dbReference type="GO" id="GO:0009897">
    <property type="term" value="C:external side of plasma membrane"/>
    <property type="evidence" value="ECO:0007669"/>
    <property type="project" value="TreeGrafter"/>
</dbReference>
<dbReference type="SUPFAM" id="SSF48726">
    <property type="entry name" value="Immunoglobulin"/>
    <property type="match status" value="2"/>
</dbReference>
<name>A0A6G1Q645_CHAAH</name>
<keyword evidence="3" id="KW-0732">Signal</keyword>